<evidence type="ECO:0000313" key="3">
    <source>
        <dbReference type="EMBL" id="GAA4758292.1"/>
    </source>
</evidence>
<dbReference type="InterPro" id="IPR015655">
    <property type="entry name" value="PP2C"/>
</dbReference>
<dbReference type="SUPFAM" id="SSF81606">
    <property type="entry name" value="PP2C-like"/>
    <property type="match status" value="1"/>
</dbReference>
<dbReference type="PANTHER" id="PTHR13832:SF827">
    <property type="entry name" value="PROTEIN PHOSPHATASE 1L"/>
    <property type="match status" value="1"/>
</dbReference>
<dbReference type="InterPro" id="IPR036457">
    <property type="entry name" value="PPM-type-like_dom_sf"/>
</dbReference>
<keyword evidence="4" id="KW-1185">Reference proteome</keyword>
<dbReference type="RefSeq" id="WP_345314369.1">
    <property type="nucleotide sequence ID" value="NZ_BAABIE010000022.1"/>
</dbReference>
<comment type="caution">
    <text evidence="3">The sequence shown here is derived from an EMBL/GenBank/DDBJ whole genome shotgun (WGS) entry which is preliminary data.</text>
</comment>
<dbReference type="CDD" id="cd00143">
    <property type="entry name" value="PP2Cc"/>
    <property type="match status" value="1"/>
</dbReference>
<reference evidence="4" key="1">
    <citation type="journal article" date="2019" name="Int. J. Syst. Evol. Microbiol.">
        <title>The Global Catalogue of Microorganisms (GCM) 10K type strain sequencing project: providing services to taxonomists for standard genome sequencing and annotation.</title>
        <authorList>
            <consortium name="The Broad Institute Genomics Platform"/>
            <consortium name="The Broad Institute Genome Sequencing Center for Infectious Disease"/>
            <person name="Wu L."/>
            <person name="Ma J."/>
        </authorList>
    </citation>
    <scope>NUCLEOTIDE SEQUENCE [LARGE SCALE GENOMIC DNA]</scope>
    <source>
        <strain evidence="4">JCM 18077</strain>
    </source>
</reference>
<evidence type="ECO:0000256" key="1">
    <source>
        <dbReference type="SAM" id="MobiDB-lite"/>
    </source>
</evidence>
<name>A0ABP8ZJB2_9ACTN</name>
<protein>
    <submittedName>
        <fullName evidence="3">Stp1/IreP family PP2C-type Ser/Thr phosphatase</fullName>
    </submittedName>
</protein>
<dbReference type="SMART" id="SM00332">
    <property type="entry name" value="PP2Cc"/>
    <property type="match status" value="1"/>
</dbReference>
<dbReference type="InterPro" id="IPR001932">
    <property type="entry name" value="PPM-type_phosphatase-like_dom"/>
</dbReference>
<dbReference type="Gene3D" id="3.60.40.10">
    <property type="entry name" value="PPM-type phosphatase domain"/>
    <property type="match status" value="1"/>
</dbReference>
<evidence type="ECO:0000313" key="4">
    <source>
        <dbReference type="Proteomes" id="UP001500822"/>
    </source>
</evidence>
<dbReference type="Pfam" id="PF00481">
    <property type="entry name" value="PP2C"/>
    <property type="match status" value="1"/>
</dbReference>
<dbReference type="PANTHER" id="PTHR13832">
    <property type="entry name" value="PROTEIN PHOSPHATASE 2C"/>
    <property type="match status" value="1"/>
</dbReference>
<feature type="region of interest" description="Disordered" evidence="1">
    <location>
        <begin position="1"/>
        <end position="20"/>
    </location>
</feature>
<organism evidence="3 4">
    <name type="scientific">Gordonia alkaliphila</name>
    <dbReference type="NCBI Taxonomy" id="1053547"/>
    <lineage>
        <taxon>Bacteria</taxon>
        <taxon>Bacillati</taxon>
        <taxon>Actinomycetota</taxon>
        <taxon>Actinomycetes</taxon>
        <taxon>Mycobacteriales</taxon>
        <taxon>Gordoniaceae</taxon>
        <taxon>Gordonia</taxon>
    </lineage>
</organism>
<sequence length="263" mass="27186">MTGPAGPPHAAPPPPPPPPRTLLVSIASSTGLVREHNEDAVGLNGFTLQGDTPRSLHLALPLNQPQAVVVCDGMGGHAGGAEASSIAAQRTSSLPESGIYDEETVRSLYQRVADELNDLSDRYPDLHGLGTTVAAAYVRIDGSVLVANVGDARAYGMESGYEAQLTVDHRNPGTGGLTQALGGGRRVVLSPTFYPTVIDESGIVLCSDGIWEYAGPDAVGTELARTDTPVPLPDRLVQLALAGGGGDNATAVHLRLAPVRPQP</sequence>
<accession>A0ABP8ZJB2</accession>
<dbReference type="EMBL" id="BAABIE010000022">
    <property type="protein sequence ID" value="GAA4758292.1"/>
    <property type="molecule type" value="Genomic_DNA"/>
</dbReference>
<evidence type="ECO:0000259" key="2">
    <source>
        <dbReference type="PROSITE" id="PS51746"/>
    </source>
</evidence>
<dbReference type="SMART" id="SM00331">
    <property type="entry name" value="PP2C_SIG"/>
    <property type="match status" value="1"/>
</dbReference>
<dbReference type="Proteomes" id="UP001500822">
    <property type="component" value="Unassembled WGS sequence"/>
</dbReference>
<feature type="domain" description="PPM-type phosphatase" evidence="2">
    <location>
        <begin position="23"/>
        <end position="256"/>
    </location>
</feature>
<proteinExistence type="predicted"/>
<dbReference type="PROSITE" id="PS51746">
    <property type="entry name" value="PPM_2"/>
    <property type="match status" value="1"/>
</dbReference>
<gene>
    <name evidence="3" type="ORF">GCM10023217_33410</name>
</gene>